<dbReference type="Proteomes" id="UP001209076">
    <property type="component" value="Unassembled WGS sequence"/>
</dbReference>
<feature type="transmembrane region" description="Helical" evidence="1">
    <location>
        <begin position="104"/>
        <end position="124"/>
    </location>
</feature>
<keyword evidence="1" id="KW-1133">Transmembrane helix</keyword>
<feature type="transmembrane region" description="Helical" evidence="1">
    <location>
        <begin position="20"/>
        <end position="37"/>
    </location>
</feature>
<proteinExistence type="predicted"/>
<sequence>MQLKPELTQQIIQRFTVQSFAIKGFAVTFVGFISNAIKDNSNIILLLVACVTILVFWYLDSFYLSMERIYRKIEDIYTDDKGLNYKKYNLKPALFKVAFSKTIFPLYFTQILFIFVLHLTATSVI</sequence>
<evidence type="ECO:0008006" key="4">
    <source>
        <dbReference type="Google" id="ProtNLM"/>
    </source>
</evidence>
<keyword evidence="3" id="KW-1185">Reference proteome</keyword>
<organism evidence="2 3">
    <name type="scientific">Paracholeplasma vituli</name>
    <dbReference type="NCBI Taxonomy" id="69473"/>
    <lineage>
        <taxon>Bacteria</taxon>
        <taxon>Bacillati</taxon>
        <taxon>Mycoplasmatota</taxon>
        <taxon>Mollicutes</taxon>
        <taxon>Acholeplasmatales</taxon>
        <taxon>Acholeplasmataceae</taxon>
        <taxon>Paracholeplasma</taxon>
    </lineage>
</organism>
<dbReference type="EMBL" id="JAOEGN010000001">
    <property type="protein sequence ID" value="MCU0104180.1"/>
    <property type="molecule type" value="Genomic_DNA"/>
</dbReference>
<keyword evidence="1" id="KW-0812">Transmembrane</keyword>
<comment type="caution">
    <text evidence="2">The sequence shown here is derived from an EMBL/GenBank/DDBJ whole genome shotgun (WGS) entry which is preliminary data.</text>
</comment>
<keyword evidence="1" id="KW-0472">Membrane</keyword>
<evidence type="ECO:0000256" key="1">
    <source>
        <dbReference type="SAM" id="Phobius"/>
    </source>
</evidence>
<evidence type="ECO:0000313" key="2">
    <source>
        <dbReference type="EMBL" id="MCU0104180.1"/>
    </source>
</evidence>
<feature type="transmembrane region" description="Helical" evidence="1">
    <location>
        <begin position="43"/>
        <end position="64"/>
    </location>
</feature>
<accession>A0ABT2PTM1</accession>
<evidence type="ECO:0000313" key="3">
    <source>
        <dbReference type="Proteomes" id="UP001209076"/>
    </source>
</evidence>
<reference evidence="3" key="1">
    <citation type="submission" date="2023-07" db="EMBL/GenBank/DDBJ databases">
        <title>Novel Mycoplasma species identified in domestic and wild animals.</title>
        <authorList>
            <person name="Volokhov D.V."/>
            <person name="Furtak V.A."/>
            <person name="Zagorodnyaya T.A."/>
        </authorList>
    </citation>
    <scope>NUCLEOTIDE SEQUENCE [LARGE SCALE GENOMIC DNA]</scope>
    <source>
        <strain evidence="3">92-19</strain>
    </source>
</reference>
<dbReference type="RefSeq" id="WP_262095394.1">
    <property type="nucleotide sequence ID" value="NZ_JAOEGN010000001.1"/>
</dbReference>
<name>A0ABT2PTM1_9MOLU</name>
<gene>
    <name evidence="2" type="ORF">N7603_00700</name>
</gene>
<protein>
    <recommendedName>
        <fullName evidence="4">DUF3899 domain-containing protein</fullName>
    </recommendedName>
</protein>